<comment type="subcellular location">
    <subcellularLocation>
        <location evidence="1">Membrane</location>
    </subcellularLocation>
</comment>
<evidence type="ECO:0000256" key="1">
    <source>
        <dbReference type="ARBA" id="ARBA00004370"/>
    </source>
</evidence>
<sequence>DWITVKKVTRNPVFVTAGQTLKLRLDIENVDKWNTTAFWVYAKDSSRTSPEHDLQLMRDVDSSSETYFSYNKTRVSRERQVDLVVNSMTLADSGVYRCKFRKPDEEKGVISPIDLPPEIVYITRGDTLKLQSDLPDVTASSYGKNYETFWDFSPSLTTTTQEEAVRLIDSMDSSVESLDVRASLKENGTTLVLTNTTFNDSGVYHLRILGPLSTTAVHKDFNVIVEDKAIASIHCPRIVRLTEGENFFCLCEDISTSEVTAQAAWLVDGQTFKHSRPFHEEELYLNNVTAADAGFYTCRVRTVTMVDDITLEVLVLHVEQEMKGNKPSMQKYPDWYYLAGSLGVGLLLGMALVLMIVSIRRKSRKTKGVYEDVRASPDLELDITAQYQDMSRQPNLYQETDAESTSPYEIADLTCPIYMDMNEARKQNQAGCSHQNETAPVPGYTDLEYRDRVDSHPYQGLEQYRLPGNRV</sequence>
<reference evidence="7" key="1">
    <citation type="submission" date="2020-04" db="EMBL/GenBank/DDBJ databases">
        <authorList>
            <person name="Alioto T."/>
            <person name="Alioto T."/>
            <person name="Gomez Garrido J."/>
        </authorList>
    </citation>
    <scope>NUCLEOTIDE SEQUENCE</scope>
    <source>
        <strain evidence="7">A484AB</strain>
    </source>
</reference>
<dbReference type="InterPro" id="IPR013783">
    <property type="entry name" value="Ig-like_fold"/>
</dbReference>
<dbReference type="InterPro" id="IPR036179">
    <property type="entry name" value="Ig-like_dom_sf"/>
</dbReference>
<evidence type="ECO:0000256" key="4">
    <source>
        <dbReference type="ARBA" id="ARBA00023136"/>
    </source>
</evidence>
<comment type="caution">
    <text evidence="7">The sequence shown here is derived from an EMBL/GenBank/DDBJ whole genome shotgun (WGS) entry which is preliminary data.</text>
</comment>
<keyword evidence="2" id="KW-0732">Signal</keyword>
<dbReference type="PANTHER" id="PTHR23277">
    <property type="entry name" value="NECTIN-RELATED"/>
    <property type="match status" value="1"/>
</dbReference>
<dbReference type="InterPro" id="IPR003599">
    <property type="entry name" value="Ig_sub"/>
</dbReference>
<dbReference type="InterPro" id="IPR007110">
    <property type="entry name" value="Ig-like_dom"/>
</dbReference>
<dbReference type="Gene3D" id="2.60.40.10">
    <property type="entry name" value="Immunoglobulins"/>
    <property type="match status" value="3"/>
</dbReference>
<dbReference type="GO" id="GO:0005912">
    <property type="term" value="C:adherens junction"/>
    <property type="evidence" value="ECO:0007669"/>
    <property type="project" value="TreeGrafter"/>
</dbReference>
<feature type="non-terminal residue" evidence="7">
    <location>
        <position position="471"/>
    </location>
</feature>
<dbReference type="SUPFAM" id="SSF48726">
    <property type="entry name" value="Immunoglobulin"/>
    <property type="match status" value="3"/>
</dbReference>
<evidence type="ECO:0000256" key="6">
    <source>
        <dbReference type="ARBA" id="ARBA00023180"/>
    </source>
</evidence>
<dbReference type="InterPro" id="IPR051427">
    <property type="entry name" value="Nectin/Nectin-like"/>
</dbReference>
<evidence type="ECO:0000256" key="3">
    <source>
        <dbReference type="ARBA" id="ARBA00022737"/>
    </source>
</evidence>
<dbReference type="GO" id="GO:0016020">
    <property type="term" value="C:membrane"/>
    <property type="evidence" value="ECO:0007669"/>
    <property type="project" value="UniProtKB-SubCell"/>
</dbReference>
<dbReference type="Proteomes" id="UP001152795">
    <property type="component" value="Unassembled WGS sequence"/>
</dbReference>
<dbReference type="EMBL" id="CACRXK020007574">
    <property type="protein sequence ID" value="CAB4012607.1"/>
    <property type="molecule type" value="Genomic_DNA"/>
</dbReference>
<dbReference type="OrthoDB" id="6159398at2759"/>
<dbReference type="PROSITE" id="PS50835">
    <property type="entry name" value="IG_LIKE"/>
    <property type="match status" value="1"/>
</dbReference>
<evidence type="ECO:0000313" key="7">
    <source>
        <dbReference type="EMBL" id="CAB4012607.1"/>
    </source>
</evidence>
<dbReference type="SMART" id="SM00409">
    <property type="entry name" value="IG"/>
    <property type="match status" value="3"/>
</dbReference>
<keyword evidence="8" id="KW-1185">Reference proteome</keyword>
<dbReference type="GO" id="GO:0007156">
    <property type="term" value="P:homophilic cell adhesion via plasma membrane adhesion molecules"/>
    <property type="evidence" value="ECO:0007669"/>
    <property type="project" value="TreeGrafter"/>
</dbReference>
<keyword evidence="4" id="KW-0472">Membrane</keyword>
<evidence type="ECO:0000256" key="2">
    <source>
        <dbReference type="ARBA" id="ARBA00022729"/>
    </source>
</evidence>
<organism evidence="7 8">
    <name type="scientific">Paramuricea clavata</name>
    <name type="common">Red gorgonian</name>
    <name type="synonym">Violescent sea-whip</name>
    <dbReference type="NCBI Taxonomy" id="317549"/>
    <lineage>
        <taxon>Eukaryota</taxon>
        <taxon>Metazoa</taxon>
        <taxon>Cnidaria</taxon>
        <taxon>Anthozoa</taxon>
        <taxon>Octocorallia</taxon>
        <taxon>Malacalcyonacea</taxon>
        <taxon>Plexauridae</taxon>
        <taxon>Paramuricea</taxon>
    </lineage>
</organism>
<keyword evidence="6" id="KW-0325">Glycoprotein</keyword>
<gene>
    <name evidence="7" type="ORF">PACLA_8A061483</name>
</gene>
<dbReference type="PANTHER" id="PTHR23277:SF108">
    <property type="entry name" value="FASCICLIN-3"/>
    <property type="match status" value="1"/>
</dbReference>
<name>A0A6S7I692_PARCT</name>
<proteinExistence type="predicted"/>
<dbReference type="GO" id="GO:0007157">
    <property type="term" value="P:heterophilic cell-cell adhesion via plasma membrane cell adhesion molecules"/>
    <property type="evidence" value="ECO:0007669"/>
    <property type="project" value="TreeGrafter"/>
</dbReference>
<protein>
    <submittedName>
        <fullName evidence="7">Carcinoembryonic antigen-related cell adhesion molecule 5-like isoform X3</fullName>
    </submittedName>
</protein>
<evidence type="ECO:0000256" key="5">
    <source>
        <dbReference type="ARBA" id="ARBA00023157"/>
    </source>
</evidence>
<keyword evidence="5" id="KW-1015">Disulfide bond</keyword>
<evidence type="ECO:0000313" key="8">
    <source>
        <dbReference type="Proteomes" id="UP001152795"/>
    </source>
</evidence>
<keyword evidence="3" id="KW-0677">Repeat</keyword>
<accession>A0A6S7I692</accession>
<dbReference type="AlphaFoldDB" id="A0A6S7I692"/>